<dbReference type="InterPro" id="IPR011990">
    <property type="entry name" value="TPR-like_helical_dom_sf"/>
</dbReference>
<dbReference type="PROSITE" id="PS50236">
    <property type="entry name" value="CHCR"/>
    <property type="match status" value="1"/>
</dbReference>
<evidence type="ECO:0000256" key="2">
    <source>
        <dbReference type="ARBA" id="ARBA00022448"/>
    </source>
</evidence>
<dbReference type="PANTHER" id="PTHR12616:SF1">
    <property type="entry name" value="VACUOLAR PROTEIN SORTING-ASSOCIATED PROTEIN 41 HOMOLOG"/>
    <property type="match status" value="1"/>
</dbReference>
<dbReference type="GO" id="GO:0006623">
    <property type="term" value="P:protein targeting to vacuole"/>
    <property type="evidence" value="ECO:0007669"/>
    <property type="project" value="InterPro"/>
</dbReference>
<dbReference type="InterPro" id="IPR000547">
    <property type="entry name" value="Clathrin_H-chain/VPS_repeat"/>
</dbReference>
<dbReference type="OrthoDB" id="244107at2759"/>
<sequence length="999" mass="114222">MGTPDAFINDDNFGDVSVNNLVETFDESEEQEELVEPRFRYKRVLGDLIRLLENDPASCFTIHEKLMVVGFQSGRVCIFDHLGNVNIDSCCRYHKCAVSSISIDDAANYIVTCANDFSIVIYGIGCSEYNQRIPVTQSCKVVAIAANFSRPSSGQRFLAANQNLVLYQRGVRAEFFSGKRRETCLYKGTQNDGLINCLSWRENFVAFTNETGTRIYDLKLSRCLALVQPFHKNENFPISKFPPKHVWLNDSTLAIGWANTVCICAIVQTTKRPGPNTSDLLLDLPKGRILHRFTFNNFAIAGISFTTRSSYGNDEICSLPHSTLNSPPNSLNSQSDWRELIIFGIKKSGGRGDTREPSLLNFTTTNCSINGENLNEELLETTNEKINLINNPPPPPSSTCSNDFNDQISNNNFFAQLRLIKPISLQEYSLEAEDTIEMKNVNIKMLNKFGLVSLPLDDIYILAGPRETIEALPCSIDNRIQWLMENGLFEEALESALRNSELLKENSVLDVGKRLLNHLIEKQDFETAASYLPEICSKYKDEWEYYVNEFEHHNQQLKLIPVIPTKDPQLEPENYESILNAALYSRPKLFYAIVSHWDADIYRAGSLVAEVFKRITTDNINKNMVKVHKDAPNSVQLLSENDRNYLLRALASLLLQCRKYEDAIKTYILLQDPTIFGVIDRYKLFPYVKDQIMELMEINQDLAIRLLLDNEDLISQDKVVNLLGNYPKIQLAYLHRLQARGEGMSYSNRLVKLYADHDRPSLLPFLRKNEHYKIDLALDVCKKREFIEEVVYLLGRTGNRLEALDLMVNKLLRIDMAIDFCAENDDYELWERLIESSIKRPEQIVILLKRMACLNIDSISVVEKIPTNMDIPDLQNCLLQVIRDHEQQRDLLIHSKNVANCDVLKLLELQLKPLAINFELLNKYEEEEENNNNECFCCDICNQSINDSNSTEEDTNNSSNILLLANGKIIHEKCTENGQPPTQIFPKCYPERISLLLKL</sequence>
<feature type="repeat" description="CHCR" evidence="5">
    <location>
        <begin position="704"/>
        <end position="846"/>
    </location>
</feature>
<feature type="domain" description="Vps41 beta-propeller" evidence="6">
    <location>
        <begin position="40"/>
        <end position="304"/>
    </location>
</feature>
<dbReference type="InterPro" id="IPR057780">
    <property type="entry name" value="Beta-prop_Vps41"/>
</dbReference>
<dbReference type="Gene3D" id="2.130.10.10">
    <property type="entry name" value="YVTN repeat-like/Quinoprotein amine dehydrogenase"/>
    <property type="match status" value="1"/>
</dbReference>
<comment type="caution">
    <text evidence="7">The sequence shown here is derived from an EMBL/GenBank/DDBJ whole genome shotgun (WGS) entry which is preliminary data.</text>
</comment>
<dbReference type="GO" id="GO:0005764">
    <property type="term" value="C:lysosome"/>
    <property type="evidence" value="ECO:0007669"/>
    <property type="project" value="UniProtKB-SubCell"/>
</dbReference>
<dbReference type="Gene3D" id="1.25.40.10">
    <property type="entry name" value="Tetratricopeptide repeat domain"/>
    <property type="match status" value="1"/>
</dbReference>
<keyword evidence="2" id="KW-0813">Transport</keyword>
<dbReference type="InterPro" id="IPR045111">
    <property type="entry name" value="Vps41/Vps8"/>
</dbReference>
<dbReference type="GO" id="GO:0005770">
    <property type="term" value="C:late endosome"/>
    <property type="evidence" value="ECO:0007669"/>
    <property type="project" value="TreeGrafter"/>
</dbReference>
<dbReference type="Pfam" id="PF23556">
    <property type="entry name" value="TPR_Vps41"/>
    <property type="match status" value="1"/>
</dbReference>
<comment type="subcellular location">
    <subcellularLocation>
        <location evidence="1">Lysosome</location>
    </subcellularLocation>
</comment>
<evidence type="ECO:0000313" key="8">
    <source>
        <dbReference type="Proteomes" id="UP000580250"/>
    </source>
</evidence>
<keyword evidence="4" id="KW-0458">Lysosome</keyword>
<dbReference type="SUPFAM" id="SSF50978">
    <property type="entry name" value="WD40 repeat-like"/>
    <property type="match status" value="1"/>
</dbReference>
<evidence type="ECO:0000256" key="3">
    <source>
        <dbReference type="ARBA" id="ARBA00022927"/>
    </source>
</evidence>
<name>A0A6V7WR03_MELEN</name>
<dbReference type="InterPro" id="IPR036322">
    <property type="entry name" value="WD40_repeat_dom_sf"/>
</dbReference>
<accession>A0A6V7WR03</accession>
<dbReference type="PANTHER" id="PTHR12616">
    <property type="entry name" value="VACUOLAR PROTEIN SORTING VPS41"/>
    <property type="match status" value="1"/>
</dbReference>
<organism evidence="7 8">
    <name type="scientific">Meloidogyne enterolobii</name>
    <name type="common">Root-knot nematode worm</name>
    <name type="synonym">Meloidogyne mayaguensis</name>
    <dbReference type="NCBI Taxonomy" id="390850"/>
    <lineage>
        <taxon>Eukaryota</taxon>
        <taxon>Metazoa</taxon>
        <taxon>Ecdysozoa</taxon>
        <taxon>Nematoda</taxon>
        <taxon>Chromadorea</taxon>
        <taxon>Rhabditida</taxon>
        <taxon>Tylenchina</taxon>
        <taxon>Tylenchomorpha</taxon>
        <taxon>Tylenchoidea</taxon>
        <taxon>Meloidogynidae</taxon>
        <taxon>Meloidogyninae</taxon>
        <taxon>Meloidogyne</taxon>
    </lineage>
</organism>
<dbReference type="GO" id="GO:0030897">
    <property type="term" value="C:HOPS complex"/>
    <property type="evidence" value="ECO:0007669"/>
    <property type="project" value="TreeGrafter"/>
</dbReference>
<dbReference type="Pfam" id="PF23411">
    <property type="entry name" value="Beta-prop_Vps41"/>
    <property type="match status" value="1"/>
</dbReference>
<dbReference type="InterPro" id="IPR015943">
    <property type="entry name" value="WD40/YVTN_repeat-like_dom_sf"/>
</dbReference>
<dbReference type="GO" id="GO:0034058">
    <property type="term" value="P:endosomal vesicle fusion"/>
    <property type="evidence" value="ECO:0007669"/>
    <property type="project" value="TreeGrafter"/>
</dbReference>
<dbReference type="GO" id="GO:0016236">
    <property type="term" value="P:macroautophagy"/>
    <property type="evidence" value="ECO:0007669"/>
    <property type="project" value="TreeGrafter"/>
</dbReference>
<dbReference type="GO" id="GO:0009267">
    <property type="term" value="P:cellular response to starvation"/>
    <property type="evidence" value="ECO:0007669"/>
    <property type="project" value="TreeGrafter"/>
</dbReference>
<dbReference type="Proteomes" id="UP000580250">
    <property type="component" value="Unassembled WGS sequence"/>
</dbReference>
<dbReference type="EMBL" id="CAJEWN010000747">
    <property type="protein sequence ID" value="CAD2189413.1"/>
    <property type="molecule type" value="Genomic_DNA"/>
</dbReference>
<protein>
    <recommendedName>
        <fullName evidence="6">Vps41 beta-propeller domain-containing protein</fullName>
    </recommendedName>
</protein>
<reference evidence="7 8" key="1">
    <citation type="submission" date="2020-08" db="EMBL/GenBank/DDBJ databases">
        <authorList>
            <person name="Koutsovoulos G."/>
            <person name="Danchin GJ E."/>
        </authorList>
    </citation>
    <scope>NUCLEOTIDE SEQUENCE [LARGE SCALE GENOMIC DNA]</scope>
</reference>
<dbReference type="SMART" id="SM00299">
    <property type="entry name" value="CLH"/>
    <property type="match status" value="1"/>
</dbReference>
<evidence type="ECO:0000259" key="6">
    <source>
        <dbReference type="Pfam" id="PF23411"/>
    </source>
</evidence>
<evidence type="ECO:0000256" key="1">
    <source>
        <dbReference type="ARBA" id="ARBA00004371"/>
    </source>
</evidence>
<keyword evidence="3" id="KW-0653">Protein transport</keyword>
<proteinExistence type="predicted"/>
<evidence type="ECO:0000256" key="4">
    <source>
        <dbReference type="ARBA" id="ARBA00023228"/>
    </source>
</evidence>
<dbReference type="AlphaFoldDB" id="A0A6V7WR03"/>
<gene>
    <name evidence="7" type="ORF">MENT_LOCUS42133</name>
</gene>
<evidence type="ECO:0000313" key="7">
    <source>
        <dbReference type="EMBL" id="CAD2189413.1"/>
    </source>
</evidence>
<evidence type="ECO:0000256" key="5">
    <source>
        <dbReference type="PROSITE-ProRule" id="PRU01006"/>
    </source>
</evidence>